<dbReference type="EMBL" id="MU167293">
    <property type="protein sequence ID" value="KAG0144532.1"/>
    <property type="molecule type" value="Genomic_DNA"/>
</dbReference>
<dbReference type="SFLD" id="SFLDG01129">
    <property type="entry name" value="C1.5:_HAD__Beta-PGM__Phosphata"/>
    <property type="match status" value="1"/>
</dbReference>
<dbReference type="GO" id="GO:0016791">
    <property type="term" value="F:phosphatase activity"/>
    <property type="evidence" value="ECO:0007669"/>
    <property type="project" value="TreeGrafter"/>
</dbReference>
<dbReference type="InterPro" id="IPR036412">
    <property type="entry name" value="HAD-like_sf"/>
</dbReference>
<dbReference type="Pfam" id="PF00702">
    <property type="entry name" value="Hydrolase"/>
    <property type="match status" value="1"/>
</dbReference>
<dbReference type="PANTHER" id="PTHR18901">
    <property type="entry name" value="2-DEOXYGLUCOSE-6-PHOSPHATE PHOSPHATASE 2"/>
    <property type="match status" value="1"/>
</dbReference>
<dbReference type="FunFam" id="1.10.150.240:FF:000001">
    <property type="entry name" value="Haloacid dehalogenase-like hydrolase domain"/>
    <property type="match status" value="1"/>
</dbReference>
<name>A0A9P6T9U9_9BASI</name>
<reference evidence="1" key="1">
    <citation type="submission" date="2013-11" db="EMBL/GenBank/DDBJ databases">
        <title>Genome sequence of the fusiform rust pathogen reveals effectors for host alternation and coevolution with pine.</title>
        <authorList>
            <consortium name="DOE Joint Genome Institute"/>
            <person name="Smith K."/>
            <person name="Pendleton A."/>
            <person name="Kubisiak T."/>
            <person name="Anderson C."/>
            <person name="Salamov A."/>
            <person name="Aerts A."/>
            <person name="Riley R."/>
            <person name="Clum A."/>
            <person name="Lindquist E."/>
            <person name="Ence D."/>
            <person name="Campbell M."/>
            <person name="Kronenberg Z."/>
            <person name="Feau N."/>
            <person name="Dhillon B."/>
            <person name="Hamelin R."/>
            <person name="Burleigh J."/>
            <person name="Smith J."/>
            <person name="Yandell M."/>
            <person name="Nelson C."/>
            <person name="Grigoriev I."/>
            <person name="Davis J."/>
        </authorList>
    </citation>
    <scope>NUCLEOTIDE SEQUENCE</scope>
    <source>
        <strain evidence="1">G11</strain>
    </source>
</reference>
<dbReference type="InterPro" id="IPR023198">
    <property type="entry name" value="PGP-like_dom2"/>
</dbReference>
<sequence length="260" mass="28626">MTNSDVKATIKAVIFDMDGLLLDSESLYTTISNEILAPFNKQLTWEIKAILMGRPALESATLLVEKTGIPMAPEDLIAAMSKRQVEMFPNVKPMPGAERLVKYLHENKIPLAIATGSVRRNFDLKRTNLADLFDPFGENVVCGDSPELKRGKPSPDPFLLAARLFLGLEISPDEQGFYHALDDAQIAQLSGIRPDEILVFEDGLAGVRSAKAAGMRVIWVPDPELKKLQISQGEEPPDADQVLNSLEEWDGPMWGLPAMS</sequence>
<keyword evidence="2" id="KW-1185">Reference proteome</keyword>
<dbReference type="InterPro" id="IPR023214">
    <property type="entry name" value="HAD_sf"/>
</dbReference>
<dbReference type="Gene3D" id="3.40.50.1000">
    <property type="entry name" value="HAD superfamily/HAD-like"/>
    <property type="match status" value="1"/>
</dbReference>
<dbReference type="Gene3D" id="1.10.150.240">
    <property type="entry name" value="Putative phosphatase, domain 2"/>
    <property type="match status" value="1"/>
</dbReference>
<proteinExistence type="predicted"/>
<dbReference type="PANTHER" id="PTHR18901:SF38">
    <property type="entry name" value="PSEUDOURIDINE-5'-PHOSPHATASE"/>
    <property type="match status" value="1"/>
</dbReference>
<dbReference type="SUPFAM" id="SSF56784">
    <property type="entry name" value="HAD-like"/>
    <property type="match status" value="1"/>
</dbReference>
<comment type="caution">
    <text evidence="1">The sequence shown here is derived from an EMBL/GenBank/DDBJ whole genome shotgun (WGS) entry which is preliminary data.</text>
</comment>
<accession>A0A9P6T9U9</accession>
<protein>
    <submittedName>
        <fullName evidence="1">Uncharacterized protein</fullName>
    </submittedName>
</protein>
<evidence type="ECO:0000313" key="1">
    <source>
        <dbReference type="EMBL" id="KAG0144532.1"/>
    </source>
</evidence>
<gene>
    <name evidence="1" type="ORF">CROQUDRAFT_619026</name>
</gene>
<dbReference type="OrthoDB" id="40579at2759"/>
<evidence type="ECO:0000313" key="2">
    <source>
        <dbReference type="Proteomes" id="UP000886653"/>
    </source>
</evidence>
<dbReference type="AlphaFoldDB" id="A0A9P6T9U9"/>
<dbReference type="SFLD" id="SFLDS00003">
    <property type="entry name" value="Haloacid_Dehalogenase"/>
    <property type="match status" value="1"/>
</dbReference>
<dbReference type="Proteomes" id="UP000886653">
    <property type="component" value="Unassembled WGS sequence"/>
</dbReference>
<organism evidence="1 2">
    <name type="scientific">Cronartium quercuum f. sp. fusiforme G11</name>
    <dbReference type="NCBI Taxonomy" id="708437"/>
    <lineage>
        <taxon>Eukaryota</taxon>
        <taxon>Fungi</taxon>
        <taxon>Dikarya</taxon>
        <taxon>Basidiomycota</taxon>
        <taxon>Pucciniomycotina</taxon>
        <taxon>Pucciniomycetes</taxon>
        <taxon>Pucciniales</taxon>
        <taxon>Coleosporiaceae</taxon>
        <taxon>Cronartium</taxon>
    </lineage>
</organism>